<keyword evidence="2" id="KW-1185">Reference proteome</keyword>
<proteinExistence type="predicted"/>
<gene>
    <name evidence="1" type="ORF">HCU67_01780</name>
</gene>
<comment type="caution">
    <text evidence="1">The sequence shown here is derived from an EMBL/GenBank/DDBJ whole genome shotgun (WGS) entry which is preliminary data.</text>
</comment>
<dbReference type="RefSeq" id="WP_168550895.1">
    <property type="nucleotide sequence ID" value="NZ_JAAWWL010000001.1"/>
</dbReference>
<sequence length="184" mass="21390">MKKQTFYPTIWSPMPFNFGFLAQGDINGRRIKEVILNNQMVAELGVSEMELNINRFAAFDIHGNEHHILDFPGQSALKIQGMASGNFLRSRKSVNLNSGTYTTFRFYLNKENKFTYNDGLVEDVFSYDHLDFTIENNLIIDGSQPLELKFWFDFAPFKLSSYFKSITDLFRKEGNQRPRLARGY</sequence>
<name>A0ABX1GPG4_9FLAO</name>
<dbReference type="EMBL" id="JAAWWL010000001">
    <property type="protein sequence ID" value="NKI30657.1"/>
    <property type="molecule type" value="Genomic_DNA"/>
</dbReference>
<protein>
    <submittedName>
        <fullName evidence="1">Uncharacterized protein</fullName>
    </submittedName>
</protein>
<evidence type="ECO:0000313" key="2">
    <source>
        <dbReference type="Proteomes" id="UP000718451"/>
    </source>
</evidence>
<dbReference type="Proteomes" id="UP000718451">
    <property type="component" value="Unassembled WGS sequence"/>
</dbReference>
<reference evidence="1 2" key="1">
    <citation type="submission" date="2020-04" db="EMBL/GenBank/DDBJ databases">
        <authorList>
            <person name="Yoon J."/>
        </authorList>
    </citation>
    <scope>NUCLEOTIDE SEQUENCE [LARGE SCALE GENOMIC DNA]</scope>
    <source>
        <strain evidence="1 2">DJ-13</strain>
    </source>
</reference>
<organism evidence="1 2">
    <name type="scientific">Croceivirga thetidis</name>
    <dbReference type="NCBI Taxonomy" id="2721623"/>
    <lineage>
        <taxon>Bacteria</taxon>
        <taxon>Pseudomonadati</taxon>
        <taxon>Bacteroidota</taxon>
        <taxon>Flavobacteriia</taxon>
        <taxon>Flavobacteriales</taxon>
        <taxon>Flavobacteriaceae</taxon>
        <taxon>Croceivirga</taxon>
    </lineage>
</organism>
<evidence type="ECO:0000313" key="1">
    <source>
        <dbReference type="EMBL" id="NKI30657.1"/>
    </source>
</evidence>
<accession>A0ABX1GPG4</accession>